<dbReference type="OrthoDB" id="1939257at2759"/>
<dbReference type="OMA" id="HRHAPME"/>
<gene>
    <name evidence="2" type="ordered locus">AALP_Aa7g039800</name>
</gene>
<evidence type="ECO:0000256" key="1">
    <source>
        <dbReference type="SAM" id="Phobius"/>
    </source>
</evidence>
<proteinExistence type="predicted"/>
<keyword evidence="3" id="KW-1185">Reference proteome</keyword>
<feature type="transmembrane region" description="Helical" evidence="1">
    <location>
        <begin position="22"/>
        <end position="47"/>
    </location>
</feature>
<evidence type="ECO:0000313" key="3">
    <source>
        <dbReference type="Proteomes" id="UP000029120"/>
    </source>
</evidence>
<dbReference type="PANTHER" id="PTHR37746:SF1">
    <property type="entry name" value="TRANSMEMBRANE PROTEIN"/>
    <property type="match status" value="1"/>
</dbReference>
<keyword evidence="1" id="KW-0812">Transmembrane</keyword>
<accession>A0A087GFT0</accession>
<dbReference type="PANTHER" id="PTHR37746">
    <property type="entry name" value="TRANSMEMBRANE PROTEIN"/>
    <property type="match status" value="1"/>
</dbReference>
<dbReference type="Gramene" id="KFK28732">
    <property type="protein sequence ID" value="KFK28732"/>
    <property type="gene ID" value="AALP_AA7G039800"/>
</dbReference>
<dbReference type="eggNOG" id="ENOG502RZ8F">
    <property type="taxonomic scope" value="Eukaryota"/>
</dbReference>
<evidence type="ECO:0008006" key="4">
    <source>
        <dbReference type="Google" id="ProtNLM"/>
    </source>
</evidence>
<organism evidence="2 3">
    <name type="scientific">Arabis alpina</name>
    <name type="common">Alpine rock-cress</name>
    <dbReference type="NCBI Taxonomy" id="50452"/>
    <lineage>
        <taxon>Eukaryota</taxon>
        <taxon>Viridiplantae</taxon>
        <taxon>Streptophyta</taxon>
        <taxon>Embryophyta</taxon>
        <taxon>Tracheophyta</taxon>
        <taxon>Spermatophyta</taxon>
        <taxon>Magnoliopsida</taxon>
        <taxon>eudicotyledons</taxon>
        <taxon>Gunneridae</taxon>
        <taxon>Pentapetalae</taxon>
        <taxon>rosids</taxon>
        <taxon>malvids</taxon>
        <taxon>Brassicales</taxon>
        <taxon>Brassicaceae</taxon>
        <taxon>Arabideae</taxon>
        <taxon>Arabis</taxon>
    </lineage>
</organism>
<reference evidence="3" key="1">
    <citation type="journal article" date="2015" name="Nat. Plants">
        <title>Genome expansion of Arabis alpina linked with retrotransposition and reduced symmetric DNA methylation.</title>
        <authorList>
            <person name="Willing E.M."/>
            <person name="Rawat V."/>
            <person name="Mandakova T."/>
            <person name="Maumus F."/>
            <person name="James G.V."/>
            <person name="Nordstroem K.J."/>
            <person name="Becker C."/>
            <person name="Warthmann N."/>
            <person name="Chica C."/>
            <person name="Szarzynska B."/>
            <person name="Zytnicki M."/>
            <person name="Albani M.C."/>
            <person name="Kiefer C."/>
            <person name="Bergonzi S."/>
            <person name="Castaings L."/>
            <person name="Mateos J.L."/>
            <person name="Berns M.C."/>
            <person name="Bujdoso N."/>
            <person name="Piofczyk T."/>
            <person name="de Lorenzo L."/>
            <person name="Barrero-Sicilia C."/>
            <person name="Mateos I."/>
            <person name="Piednoel M."/>
            <person name="Hagmann J."/>
            <person name="Chen-Min-Tao R."/>
            <person name="Iglesias-Fernandez R."/>
            <person name="Schuster S.C."/>
            <person name="Alonso-Blanco C."/>
            <person name="Roudier F."/>
            <person name="Carbonero P."/>
            <person name="Paz-Ares J."/>
            <person name="Davis S.J."/>
            <person name="Pecinka A."/>
            <person name="Quesneville H."/>
            <person name="Colot V."/>
            <person name="Lysak M.A."/>
            <person name="Weigel D."/>
            <person name="Coupland G."/>
            <person name="Schneeberger K."/>
        </authorList>
    </citation>
    <scope>NUCLEOTIDE SEQUENCE [LARGE SCALE GENOMIC DNA]</scope>
    <source>
        <strain evidence="3">cv. Pajares</strain>
    </source>
</reference>
<name>A0A087GFT0_ARAAL</name>
<sequence>MEEQTQHEHPLFSCFISLYTLILLYLPLQILLSPVLLISVALIVFLLRLGSNNTRPGKIVNLEEEEESRVFVNDSKTKLDSSIGDFVEWDLRAPLEVIHEAYEYDDEEEEKDPTRFSEMDRFDSLSLCYPESDSDSNSDSDYSSDFNYPEIGNEWISREKMGLKWEEEDDGGLIEIKLDEYNRKSKWNQTQIDFHAEEEGLIEIDIFP</sequence>
<protein>
    <recommendedName>
        <fullName evidence="4">Transmembrane protein</fullName>
    </recommendedName>
</protein>
<dbReference type="Proteomes" id="UP000029120">
    <property type="component" value="Chromosome 7"/>
</dbReference>
<keyword evidence="1" id="KW-0472">Membrane</keyword>
<dbReference type="EMBL" id="CM002875">
    <property type="protein sequence ID" value="KFK28732.1"/>
    <property type="molecule type" value="Genomic_DNA"/>
</dbReference>
<evidence type="ECO:0000313" key="2">
    <source>
        <dbReference type="EMBL" id="KFK28732.1"/>
    </source>
</evidence>
<dbReference type="AlphaFoldDB" id="A0A087GFT0"/>
<keyword evidence="1" id="KW-1133">Transmembrane helix</keyword>